<accession>A6DML1</accession>
<gene>
    <name evidence="12" type="ORF">LNTAR_16067</name>
</gene>
<keyword evidence="3 9" id="KW-1134">Transmembrane beta strand</keyword>
<evidence type="ECO:0000256" key="5">
    <source>
        <dbReference type="ARBA" id="ARBA00022729"/>
    </source>
</evidence>
<dbReference type="InterPro" id="IPR037066">
    <property type="entry name" value="Plug_dom_sf"/>
</dbReference>
<dbReference type="Gene3D" id="2.170.130.10">
    <property type="entry name" value="TonB-dependent receptor, plug domain"/>
    <property type="match status" value="1"/>
</dbReference>
<dbReference type="GO" id="GO:0009279">
    <property type="term" value="C:cell outer membrane"/>
    <property type="evidence" value="ECO:0007669"/>
    <property type="project" value="UniProtKB-SubCell"/>
</dbReference>
<dbReference type="Pfam" id="PF07715">
    <property type="entry name" value="Plug"/>
    <property type="match status" value="1"/>
</dbReference>
<feature type="signal peptide" evidence="10">
    <location>
        <begin position="1"/>
        <end position="19"/>
    </location>
</feature>
<evidence type="ECO:0000256" key="7">
    <source>
        <dbReference type="ARBA" id="ARBA00023136"/>
    </source>
</evidence>
<dbReference type="PANTHER" id="PTHR30069:SF29">
    <property type="entry name" value="HEMOGLOBIN AND HEMOGLOBIN-HAPTOGLOBIN-BINDING PROTEIN 1-RELATED"/>
    <property type="match status" value="1"/>
</dbReference>
<dbReference type="eggNOG" id="COG4771">
    <property type="taxonomic scope" value="Bacteria"/>
</dbReference>
<evidence type="ECO:0000256" key="3">
    <source>
        <dbReference type="ARBA" id="ARBA00022452"/>
    </source>
</evidence>
<evidence type="ECO:0000259" key="11">
    <source>
        <dbReference type="Pfam" id="PF07715"/>
    </source>
</evidence>
<keyword evidence="8 9" id="KW-0998">Cell outer membrane</keyword>
<comment type="subcellular location">
    <subcellularLocation>
        <location evidence="1 9">Cell outer membrane</location>
        <topology evidence="1 9">Multi-pass membrane protein</topology>
    </subcellularLocation>
</comment>
<dbReference type="InterPro" id="IPR010917">
    <property type="entry name" value="TonB_rcpt_CS"/>
</dbReference>
<dbReference type="AlphaFoldDB" id="A6DML1"/>
<protein>
    <submittedName>
        <fullName evidence="12">TonB-dependent receptor, plug</fullName>
    </submittedName>
</protein>
<keyword evidence="12" id="KW-0675">Receptor</keyword>
<dbReference type="PROSITE" id="PS52016">
    <property type="entry name" value="TONB_DEPENDENT_REC_3"/>
    <property type="match status" value="1"/>
</dbReference>
<evidence type="ECO:0000313" key="13">
    <source>
        <dbReference type="Proteomes" id="UP000004947"/>
    </source>
</evidence>
<dbReference type="GO" id="GO:0015344">
    <property type="term" value="F:siderophore uptake transmembrane transporter activity"/>
    <property type="evidence" value="ECO:0007669"/>
    <property type="project" value="TreeGrafter"/>
</dbReference>
<evidence type="ECO:0000256" key="8">
    <source>
        <dbReference type="ARBA" id="ARBA00023237"/>
    </source>
</evidence>
<evidence type="ECO:0000256" key="1">
    <source>
        <dbReference type="ARBA" id="ARBA00004571"/>
    </source>
</evidence>
<dbReference type="InterPro" id="IPR039426">
    <property type="entry name" value="TonB-dep_rcpt-like"/>
</dbReference>
<keyword evidence="2 9" id="KW-0813">Transport</keyword>
<dbReference type="GO" id="GO:0044718">
    <property type="term" value="P:siderophore transmembrane transport"/>
    <property type="evidence" value="ECO:0007669"/>
    <property type="project" value="TreeGrafter"/>
</dbReference>
<dbReference type="InterPro" id="IPR036942">
    <property type="entry name" value="Beta-barrel_TonB_sf"/>
</dbReference>
<evidence type="ECO:0000256" key="9">
    <source>
        <dbReference type="PROSITE-ProRule" id="PRU01360"/>
    </source>
</evidence>
<keyword evidence="6" id="KW-0798">TonB box</keyword>
<dbReference type="PROSITE" id="PS01156">
    <property type="entry name" value="TONB_DEPENDENT_REC_2"/>
    <property type="match status" value="1"/>
</dbReference>
<evidence type="ECO:0000313" key="12">
    <source>
        <dbReference type="EMBL" id="EDM27201.1"/>
    </source>
</evidence>
<comment type="caution">
    <text evidence="12">The sequence shown here is derived from an EMBL/GenBank/DDBJ whole genome shotgun (WGS) entry which is preliminary data.</text>
</comment>
<dbReference type="InterPro" id="IPR012910">
    <property type="entry name" value="Plug_dom"/>
</dbReference>
<reference evidence="12 13" key="1">
    <citation type="journal article" date="2010" name="J. Bacteriol.">
        <title>Genome sequence of Lentisphaera araneosa HTCC2155T, the type species of the order Lentisphaerales in the phylum Lentisphaerae.</title>
        <authorList>
            <person name="Thrash J.C."/>
            <person name="Cho J.C."/>
            <person name="Vergin K.L."/>
            <person name="Morris R.M."/>
            <person name="Giovannoni S.J."/>
        </authorList>
    </citation>
    <scope>NUCLEOTIDE SEQUENCE [LARGE SCALE GENOMIC DNA]</scope>
    <source>
        <strain evidence="12 13">HTCC2155</strain>
    </source>
</reference>
<sequence>MRSLYTLLLIASTSLSISAQDDVEDFDLEALMNIEVTSVSKSEESSFTAASAIYVITEEEIARKGALNLAEALRGTPGVQVSRRTNNTWEVSVRGFDNLYSNKLLVVIDGRSVYSPVFSGTYWEYTNYPVADIAQIEVIRGPGATVWGSNAVNGVISITTKSAKDTKGGLAKLDYGEYNESYYLRYGETLDKDDKLHLRIYGQFQQNNELEPGVNLKNTHEDDRWDYLQGGFRLDYDVTAKDTLTLSSDIYQSDFKQYNALVINNFYEDGDTKGYNFTLNHKRQFNSKEHWSTLFYYDYQNIEQDVTLDSTVHSFNLESDYHFSPWDRHEVTIGAGVRTYRSKLKDGTSQLDFQPSDETIANYTLFVQDKIALQPDRWTLTLGSKFEKNDYTDYEYQPSARVAFTPDRKNTYWAAVSRAVRTPSRYEHGSDIFFGAAVGNNDVDSENVTTYELGHRILVNEKLSFDTTIFYNDYSDLVITETNPGPDIIVNDLNAESYGIEISSNYFVTHDWQLKLSYTYFDADFDYKDGTADTLPVEKAAAKNKASFYSFYSVTEDIKWDVMVYYQDSKNPSYNYDPQDGTPSFIKLDSRLSWSPREDLEVYIIGQNLWDHSTRETLYYAETPRTFYVGLNYKF</sequence>
<name>A6DML1_9BACT</name>
<keyword evidence="7 9" id="KW-0472">Membrane</keyword>
<keyword evidence="4 9" id="KW-0812">Transmembrane</keyword>
<dbReference type="SUPFAM" id="SSF56935">
    <property type="entry name" value="Porins"/>
    <property type="match status" value="1"/>
</dbReference>
<evidence type="ECO:0000256" key="2">
    <source>
        <dbReference type="ARBA" id="ARBA00022448"/>
    </source>
</evidence>
<evidence type="ECO:0000256" key="10">
    <source>
        <dbReference type="SAM" id="SignalP"/>
    </source>
</evidence>
<feature type="chain" id="PRO_5002694150" evidence="10">
    <location>
        <begin position="20"/>
        <end position="635"/>
    </location>
</feature>
<dbReference type="CDD" id="cd01347">
    <property type="entry name" value="ligand_gated_channel"/>
    <property type="match status" value="1"/>
</dbReference>
<organism evidence="12 13">
    <name type="scientific">Lentisphaera araneosa HTCC2155</name>
    <dbReference type="NCBI Taxonomy" id="313628"/>
    <lineage>
        <taxon>Bacteria</taxon>
        <taxon>Pseudomonadati</taxon>
        <taxon>Lentisphaerota</taxon>
        <taxon>Lentisphaeria</taxon>
        <taxon>Lentisphaerales</taxon>
        <taxon>Lentisphaeraceae</taxon>
        <taxon>Lentisphaera</taxon>
    </lineage>
</organism>
<comment type="similarity">
    <text evidence="9">Belongs to the TonB-dependent receptor family.</text>
</comment>
<dbReference type="RefSeq" id="WP_007279109.1">
    <property type="nucleotide sequence ID" value="NZ_ABCK01000011.1"/>
</dbReference>
<keyword evidence="5 10" id="KW-0732">Signal</keyword>
<dbReference type="STRING" id="313628.LNTAR_16067"/>
<proteinExistence type="inferred from homology"/>
<feature type="domain" description="TonB-dependent receptor plug" evidence="11">
    <location>
        <begin position="49"/>
        <end position="155"/>
    </location>
</feature>
<dbReference type="Gene3D" id="2.40.170.20">
    <property type="entry name" value="TonB-dependent receptor, beta-barrel domain"/>
    <property type="match status" value="1"/>
</dbReference>
<evidence type="ECO:0000256" key="6">
    <source>
        <dbReference type="ARBA" id="ARBA00023077"/>
    </source>
</evidence>
<dbReference type="EMBL" id="ABCK01000011">
    <property type="protein sequence ID" value="EDM27201.1"/>
    <property type="molecule type" value="Genomic_DNA"/>
</dbReference>
<dbReference type="PANTHER" id="PTHR30069">
    <property type="entry name" value="TONB-DEPENDENT OUTER MEMBRANE RECEPTOR"/>
    <property type="match status" value="1"/>
</dbReference>
<dbReference type="Proteomes" id="UP000004947">
    <property type="component" value="Unassembled WGS sequence"/>
</dbReference>
<evidence type="ECO:0000256" key="4">
    <source>
        <dbReference type="ARBA" id="ARBA00022692"/>
    </source>
</evidence>
<keyword evidence="13" id="KW-1185">Reference proteome</keyword>